<sequence length="275" mass="30077">MLDSECYAENSSQLQQNPNPTFATDIVAFEAKIQELGADQICCILSTTSCFAPRGSDDLSTLGKLCQTYGIPHVVNNAYGMQSSYFCHQINQAARVGRIDAFIQSTDKNLLVPVGGAIVAGFQNDTVETVARLYPGRASGSQSLDVLMTLLSLGLTGYQTLMKQRKEMHNMLLEGMTQLASAHNERILPCRNPISIAMSLHTFQTSSCRLEMIGSMLQKRGVSGCRVTSSSEAEDILPCRHITQKGVELRTIDDALPVTSFHLHRAARFTPANED</sequence>
<organism evidence="18 19">
    <name type="scientific">Anopheles farauti</name>
    <dbReference type="NCBI Taxonomy" id="69004"/>
    <lineage>
        <taxon>Eukaryota</taxon>
        <taxon>Metazoa</taxon>
        <taxon>Ecdysozoa</taxon>
        <taxon>Arthropoda</taxon>
        <taxon>Hexapoda</taxon>
        <taxon>Insecta</taxon>
        <taxon>Pterygota</taxon>
        <taxon>Neoptera</taxon>
        <taxon>Endopterygota</taxon>
        <taxon>Diptera</taxon>
        <taxon>Nematocera</taxon>
        <taxon>Culicoidea</taxon>
        <taxon>Culicidae</taxon>
        <taxon>Anophelinae</taxon>
        <taxon>Anopheles</taxon>
    </lineage>
</organism>
<evidence type="ECO:0000256" key="3">
    <source>
        <dbReference type="ARBA" id="ARBA00004822"/>
    </source>
</evidence>
<dbReference type="InterPro" id="IPR015421">
    <property type="entry name" value="PyrdxlP-dep_Trfase_major"/>
</dbReference>
<keyword evidence="11" id="KW-0648">Protein biosynthesis</keyword>
<evidence type="ECO:0000256" key="12">
    <source>
        <dbReference type="ARBA" id="ARBA00023266"/>
    </source>
</evidence>
<dbReference type="InterPro" id="IPR008829">
    <property type="entry name" value="SepSecS/SepCysS"/>
</dbReference>
<keyword evidence="9" id="KW-0694">RNA-binding</keyword>
<dbReference type="GO" id="GO:0001514">
    <property type="term" value="P:selenocysteine incorporation"/>
    <property type="evidence" value="ECO:0007669"/>
    <property type="project" value="TreeGrafter"/>
</dbReference>
<evidence type="ECO:0000256" key="5">
    <source>
        <dbReference type="ARBA" id="ARBA00012464"/>
    </source>
</evidence>
<evidence type="ECO:0000256" key="4">
    <source>
        <dbReference type="ARBA" id="ARBA00007037"/>
    </source>
</evidence>
<dbReference type="AlphaFoldDB" id="A0A182QPJ0"/>
<evidence type="ECO:0000256" key="11">
    <source>
        <dbReference type="ARBA" id="ARBA00022917"/>
    </source>
</evidence>
<comment type="subunit">
    <text evidence="13">Homotetramer formed by a catalytic dimer and a non-catalytic dimer serving as a binding platform that orients tRNASec for catalysis. Each tetramer binds the CCA ends of two tRNAs which point to the active sites of the catalytic dimer.</text>
</comment>
<dbReference type="UniPathway" id="UPA00906">
    <property type="reaction ID" value="UER00898"/>
</dbReference>
<dbReference type="NCBIfam" id="TIGR03531">
    <property type="entry name" value="selenium_SpcS"/>
    <property type="match status" value="1"/>
</dbReference>
<evidence type="ECO:0000256" key="1">
    <source>
        <dbReference type="ARBA" id="ARBA00001933"/>
    </source>
</evidence>
<evidence type="ECO:0000256" key="9">
    <source>
        <dbReference type="ARBA" id="ARBA00022884"/>
    </source>
</evidence>
<comment type="catalytic activity">
    <reaction evidence="17">
        <text>O-phospho-L-seryl-tRNA(Sec) + selenophosphate + H2O = L-selenocysteinyl-tRNA(Sec) + 2 phosphate</text>
        <dbReference type="Rhea" id="RHEA:25041"/>
        <dbReference type="Rhea" id="RHEA-COMP:9743"/>
        <dbReference type="Rhea" id="RHEA-COMP:9947"/>
        <dbReference type="ChEBI" id="CHEBI:15377"/>
        <dbReference type="ChEBI" id="CHEBI:16144"/>
        <dbReference type="ChEBI" id="CHEBI:43474"/>
        <dbReference type="ChEBI" id="CHEBI:78551"/>
        <dbReference type="ChEBI" id="CHEBI:78573"/>
        <dbReference type="EC" id="2.9.1.2"/>
    </reaction>
</comment>
<dbReference type="EC" id="2.9.1.2" evidence="5"/>
<dbReference type="VEuPathDB" id="VectorBase:AFAF014292"/>
<dbReference type="Proteomes" id="UP000075886">
    <property type="component" value="Unassembled WGS sequence"/>
</dbReference>
<dbReference type="EMBL" id="AXCN02000234">
    <property type="status" value="NOT_ANNOTATED_CDS"/>
    <property type="molecule type" value="Genomic_DNA"/>
</dbReference>
<keyword evidence="19" id="KW-1185">Reference proteome</keyword>
<dbReference type="InterPro" id="IPR015424">
    <property type="entry name" value="PyrdxlP-dep_Trfase"/>
</dbReference>
<keyword evidence="7" id="KW-0820">tRNA-binding</keyword>
<dbReference type="InterPro" id="IPR019872">
    <property type="entry name" value="Sec-tRNA_Se_transferase"/>
</dbReference>
<evidence type="ECO:0000256" key="8">
    <source>
        <dbReference type="ARBA" id="ARBA00022679"/>
    </source>
</evidence>
<dbReference type="PANTHER" id="PTHR12944:SF2">
    <property type="entry name" value="O-PHOSPHOSERYL-TRNA(SEC) SELENIUM TRANSFERASE"/>
    <property type="match status" value="1"/>
</dbReference>
<accession>A0A182QPJ0</accession>
<reference evidence="19" key="1">
    <citation type="submission" date="2014-01" db="EMBL/GenBank/DDBJ databases">
        <title>The Genome Sequence of Anopheles farauti FAR1 (V2).</title>
        <authorList>
            <consortium name="The Broad Institute Genomics Platform"/>
            <person name="Neafsey D.E."/>
            <person name="Besansky N."/>
            <person name="Howell P."/>
            <person name="Walton C."/>
            <person name="Young S.K."/>
            <person name="Zeng Q."/>
            <person name="Gargeya S."/>
            <person name="Fitzgerald M."/>
            <person name="Haas B."/>
            <person name="Abouelleil A."/>
            <person name="Allen A.W."/>
            <person name="Alvarado L."/>
            <person name="Arachchi H.M."/>
            <person name="Berlin A.M."/>
            <person name="Chapman S.B."/>
            <person name="Gainer-Dewar J."/>
            <person name="Goldberg J."/>
            <person name="Griggs A."/>
            <person name="Gujja S."/>
            <person name="Hansen M."/>
            <person name="Howarth C."/>
            <person name="Imamovic A."/>
            <person name="Ireland A."/>
            <person name="Larimer J."/>
            <person name="McCowan C."/>
            <person name="Murphy C."/>
            <person name="Pearson M."/>
            <person name="Poon T.W."/>
            <person name="Priest M."/>
            <person name="Roberts A."/>
            <person name="Saif S."/>
            <person name="Shea T."/>
            <person name="Sisk P."/>
            <person name="Sykes S."/>
            <person name="Wortman J."/>
            <person name="Nusbaum C."/>
            <person name="Birren B."/>
        </authorList>
    </citation>
    <scope>NUCLEOTIDE SEQUENCE [LARGE SCALE GENOMIC DNA]</scope>
    <source>
        <strain evidence="19">FAR1</strain>
    </source>
</reference>
<dbReference type="STRING" id="69004.A0A182QPJ0"/>
<dbReference type="GO" id="GO:0098621">
    <property type="term" value="F:O-phosphoseryl-tRNA(Sec) selenium transferase activity"/>
    <property type="evidence" value="ECO:0007669"/>
    <property type="project" value="UniProtKB-EC"/>
</dbReference>
<dbReference type="GO" id="GO:0001717">
    <property type="term" value="P:conversion of seryl-tRNAsec to selenocys-tRNAsec"/>
    <property type="evidence" value="ECO:0007669"/>
    <property type="project" value="InterPro"/>
</dbReference>
<evidence type="ECO:0000256" key="10">
    <source>
        <dbReference type="ARBA" id="ARBA00022898"/>
    </source>
</evidence>
<evidence type="ECO:0000256" key="7">
    <source>
        <dbReference type="ARBA" id="ARBA00022555"/>
    </source>
</evidence>
<keyword evidence="10" id="KW-0663">Pyridoxal phosphate</keyword>
<evidence type="ECO:0000256" key="14">
    <source>
        <dbReference type="ARBA" id="ARBA00030669"/>
    </source>
</evidence>
<reference evidence="18" key="2">
    <citation type="submission" date="2020-05" db="UniProtKB">
        <authorList>
            <consortium name="EnsemblMetazoa"/>
        </authorList>
    </citation>
    <scope>IDENTIFICATION</scope>
    <source>
        <strain evidence="18">FAR1</strain>
    </source>
</reference>
<evidence type="ECO:0000256" key="17">
    <source>
        <dbReference type="ARBA" id="ARBA00048808"/>
    </source>
</evidence>
<evidence type="ECO:0000313" key="18">
    <source>
        <dbReference type="EnsemblMetazoa" id="AFAF014292-PA"/>
    </source>
</evidence>
<dbReference type="SUPFAM" id="SSF53383">
    <property type="entry name" value="PLP-dependent transferases"/>
    <property type="match status" value="1"/>
</dbReference>
<comment type="pathway">
    <text evidence="3">Aminoacyl-tRNA biosynthesis; selenocysteinyl-tRNA(Sec) biosynthesis; selenocysteinyl-tRNA(Sec) from L-seryl-tRNA(Sec) (archaeal/eukaryal route): step 2/2.</text>
</comment>
<proteinExistence type="inferred from homology"/>
<dbReference type="GO" id="GO:0000049">
    <property type="term" value="F:tRNA binding"/>
    <property type="evidence" value="ECO:0007669"/>
    <property type="project" value="UniProtKB-KW"/>
</dbReference>
<keyword evidence="8" id="KW-0808">Transferase</keyword>
<evidence type="ECO:0000256" key="2">
    <source>
        <dbReference type="ARBA" id="ARBA00002552"/>
    </source>
</evidence>
<dbReference type="EnsemblMetazoa" id="AFAF014292-RA">
    <property type="protein sequence ID" value="AFAF014292-PA"/>
    <property type="gene ID" value="AFAF014292"/>
</dbReference>
<keyword evidence="12" id="KW-0711">Selenium</keyword>
<evidence type="ECO:0000256" key="16">
    <source>
        <dbReference type="ARBA" id="ARBA00032693"/>
    </source>
</evidence>
<dbReference type="Gene3D" id="3.40.640.10">
    <property type="entry name" value="Type I PLP-dependent aspartate aminotransferase-like (Major domain)"/>
    <property type="match status" value="1"/>
</dbReference>
<dbReference type="PANTHER" id="PTHR12944">
    <property type="entry name" value="SOLUBLE LIVER ANTIGEN/LIVER PANCREAS ANTIGEN"/>
    <property type="match status" value="1"/>
</dbReference>
<protein>
    <recommendedName>
        <fullName evidence="6">O-phosphoseryl-tRNA(Sec) selenium transferase</fullName>
        <ecNumber evidence="5">2.9.1.2</ecNumber>
    </recommendedName>
    <alternativeName>
        <fullName evidence="14">Selenocysteine synthase</fullName>
    </alternativeName>
    <alternativeName>
        <fullName evidence="15">Selenocysteinyl-tRNA(Sec) synthase</fullName>
    </alternativeName>
    <alternativeName>
        <fullName evidence="16">Sep-tRNA:Sec-tRNA synthase</fullName>
    </alternativeName>
</protein>
<name>A0A182QPJ0_9DIPT</name>
<comment type="cofactor">
    <cofactor evidence="1">
        <name>pyridoxal 5'-phosphate</name>
        <dbReference type="ChEBI" id="CHEBI:597326"/>
    </cofactor>
</comment>
<comment type="function">
    <text evidence="2">Converts O-phosphoseryl-tRNA(Sec) to selenocysteinyl-tRNA(Sec) required for selenoprotein biosynthesis.</text>
</comment>
<evidence type="ECO:0000313" key="19">
    <source>
        <dbReference type="Proteomes" id="UP000075886"/>
    </source>
</evidence>
<evidence type="ECO:0000256" key="15">
    <source>
        <dbReference type="ARBA" id="ARBA00032048"/>
    </source>
</evidence>
<evidence type="ECO:0000256" key="6">
    <source>
        <dbReference type="ARBA" id="ARBA00021963"/>
    </source>
</evidence>
<evidence type="ECO:0000256" key="13">
    <source>
        <dbReference type="ARBA" id="ARBA00026053"/>
    </source>
</evidence>
<comment type="similarity">
    <text evidence="4">Belongs to the SepSecS family.</text>
</comment>
<dbReference type="Pfam" id="PF05889">
    <property type="entry name" value="SepSecS"/>
    <property type="match status" value="1"/>
</dbReference>